<dbReference type="AlphaFoldDB" id="A0A4Z1H880"/>
<evidence type="ECO:0000313" key="2">
    <source>
        <dbReference type="Proteomes" id="UP000297527"/>
    </source>
</evidence>
<accession>A0A4Z1H880</accession>
<proteinExistence type="predicted"/>
<dbReference type="EMBL" id="PQXN01001144">
    <property type="protein sequence ID" value="TGO43662.1"/>
    <property type="molecule type" value="Genomic_DNA"/>
</dbReference>
<sequence>MNVATLAYTFLVADHMRWIVQQQPERILFLNLAVNCHQFLHQWPFNFPKDQTNGSCDKRIEVACAYLIIAAIMFCVARIELTILGRLCYANGYFSGRALLLDELCGLSELENHEKLEGIRAMIEKHSIMPRTAKQKVQSGTKEDTLGDSSEYVLIDWFEGGEEEIANPKVPGSF</sequence>
<protein>
    <submittedName>
        <fullName evidence="1">Uncharacterized protein</fullName>
    </submittedName>
</protein>
<organism evidence="1 2">
    <name type="scientific">Botryotinia convoluta</name>
    <dbReference type="NCBI Taxonomy" id="54673"/>
    <lineage>
        <taxon>Eukaryota</taxon>
        <taxon>Fungi</taxon>
        <taxon>Dikarya</taxon>
        <taxon>Ascomycota</taxon>
        <taxon>Pezizomycotina</taxon>
        <taxon>Leotiomycetes</taxon>
        <taxon>Helotiales</taxon>
        <taxon>Sclerotiniaceae</taxon>
        <taxon>Botryotinia</taxon>
    </lineage>
</organism>
<comment type="caution">
    <text evidence="1">The sequence shown here is derived from an EMBL/GenBank/DDBJ whole genome shotgun (WGS) entry which is preliminary data.</text>
</comment>
<gene>
    <name evidence="1" type="ORF">BCON_1146g00020</name>
</gene>
<name>A0A4Z1H880_9HELO</name>
<dbReference type="OrthoDB" id="10392791at2759"/>
<keyword evidence="2" id="KW-1185">Reference proteome</keyword>
<reference evidence="1 2" key="1">
    <citation type="submission" date="2017-12" db="EMBL/GenBank/DDBJ databases">
        <title>Comparative genomics of Botrytis spp.</title>
        <authorList>
            <person name="Valero-Jimenez C.A."/>
            <person name="Tapia P."/>
            <person name="Veloso J."/>
            <person name="Silva-Moreno E."/>
            <person name="Staats M."/>
            <person name="Valdes J.H."/>
            <person name="Van Kan J.A.L."/>
        </authorList>
    </citation>
    <scope>NUCLEOTIDE SEQUENCE [LARGE SCALE GENOMIC DNA]</scope>
    <source>
        <strain evidence="1 2">MUCL11595</strain>
    </source>
</reference>
<dbReference type="Proteomes" id="UP000297527">
    <property type="component" value="Unassembled WGS sequence"/>
</dbReference>
<evidence type="ECO:0000313" key="1">
    <source>
        <dbReference type="EMBL" id="TGO43662.1"/>
    </source>
</evidence>